<dbReference type="SMART" id="SM00369">
    <property type="entry name" value="LRR_TYP"/>
    <property type="match status" value="5"/>
</dbReference>
<dbReference type="InterPro" id="IPR050630">
    <property type="entry name" value="WD_repeat_EMAP"/>
</dbReference>
<dbReference type="InterPro" id="IPR036322">
    <property type="entry name" value="WD40_repeat_dom_sf"/>
</dbReference>
<dbReference type="SUPFAM" id="SSF50978">
    <property type="entry name" value="WD40 repeat-like"/>
    <property type="match status" value="3"/>
</dbReference>
<evidence type="ECO:0000259" key="5">
    <source>
        <dbReference type="PROSITE" id="PS50309"/>
    </source>
</evidence>
<dbReference type="Pfam" id="PF23409">
    <property type="entry name" value="Beta-prop_EML"/>
    <property type="match status" value="1"/>
</dbReference>
<dbReference type="CDD" id="cd01617">
    <property type="entry name" value="DCX"/>
    <property type="match status" value="1"/>
</dbReference>
<evidence type="ECO:0000256" key="2">
    <source>
        <dbReference type="ARBA" id="ARBA00022614"/>
    </source>
</evidence>
<dbReference type="OrthoDB" id="47802at2759"/>
<dbReference type="SMART" id="SM00365">
    <property type="entry name" value="LRR_SD22"/>
    <property type="match status" value="6"/>
</dbReference>
<feature type="domain" description="Doublecortin" evidence="5">
    <location>
        <begin position="280"/>
        <end position="363"/>
    </location>
</feature>
<evidence type="ECO:0000313" key="6">
    <source>
        <dbReference type="EMBL" id="CAF3169302.1"/>
    </source>
</evidence>
<dbReference type="InterPro" id="IPR001611">
    <property type="entry name" value="Leu-rich_rpt"/>
</dbReference>
<dbReference type="GO" id="GO:0035556">
    <property type="term" value="P:intracellular signal transduction"/>
    <property type="evidence" value="ECO:0007669"/>
    <property type="project" value="InterPro"/>
</dbReference>
<dbReference type="PROSITE" id="PS50309">
    <property type="entry name" value="DC"/>
    <property type="match status" value="1"/>
</dbReference>
<dbReference type="PANTHER" id="PTHR13720">
    <property type="entry name" value="WD-40 REPEAT PROTEIN"/>
    <property type="match status" value="1"/>
</dbReference>
<gene>
    <name evidence="6" type="ORF">TIS948_LOCUS10718</name>
</gene>
<dbReference type="InterPro" id="IPR015943">
    <property type="entry name" value="WD40/YVTN_repeat-like_dom_sf"/>
</dbReference>
<dbReference type="InterPro" id="IPR003591">
    <property type="entry name" value="Leu-rich_rpt_typical-subtyp"/>
</dbReference>
<keyword evidence="1" id="KW-0853">WD repeat</keyword>
<comment type="caution">
    <text evidence="6">The sequence shown here is derived from an EMBL/GenBank/DDBJ whole genome shotgun (WGS) entry which is preliminary data.</text>
</comment>
<keyword evidence="2" id="KW-0433">Leucine-rich repeat</keyword>
<dbReference type="Proteomes" id="UP000663825">
    <property type="component" value="Unassembled WGS sequence"/>
</dbReference>
<dbReference type="InterPro" id="IPR055442">
    <property type="entry name" value="Beta-prop_EML-like_2nd"/>
</dbReference>
<evidence type="ECO:0000313" key="7">
    <source>
        <dbReference type="Proteomes" id="UP000663825"/>
    </source>
</evidence>
<dbReference type="InterPro" id="IPR001680">
    <property type="entry name" value="WD40_rpt"/>
</dbReference>
<dbReference type="EMBL" id="CAJNXB010001455">
    <property type="protein sequence ID" value="CAF3169302.1"/>
    <property type="molecule type" value="Genomic_DNA"/>
</dbReference>
<dbReference type="Pfam" id="PF23414">
    <property type="entry name" value="Beta-prop_EML_2"/>
    <property type="match status" value="1"/>
</dbReference>
<dbReference type="SMART" id="SM00537">
    <property type="entry name" value="DCX"/>
    <property type="match status" value="1"/>
</dbReference>
<dbReference type="SUPFAM" id="SSF52058">
    <property type="entry name" value="L domain-like"/>
    <property type="match status" value="1"/>
</dbReference>
<sequence length="1528" mass="173728">MLPNSNSAMSYHTNVPTRFTNVISYVDFDQDGENEVHNHDTNGYPSPRAAHAPSLNRQATNPALRRTNTSLGVSSFSLLKEPTTLYAREKKQTKPLTAPIEEDYNDDDDVIQSSTESSPPTNKSKSTVTNQSTQHTSPREMSNIVNNASNNKTNTILSRNDTYPNNKSHDHRQKTTFAQEYPSNGTVKRTNSNELLSPLNLNNEEEIEQQESQNEIRSVVHIHPNQSKLIPIIKYTNKMPSSTSLITSTGKSSSLKYSPSLNTPRLYGPIPSMNQSVQGALVRFFRNGDAYHHGVKLAVNEFELKSWEAFLNYLDRQPKLRLSTGGIKHIYTFTGQEIHSINQFSNRQSYVVASGLFIPTQYRYKNNSFSDGSKLKLHTSAQKEVLPYWNTRAPAHARWHSPPSSNDQIFVMPYSKLNMYSSVILNRNTTQTFEEWLQVQITGLVSHYTNYENITHLFGVTQDAFTDVSSFSKLFNAVKKTDTFIACTEDEYVHAKHYLGKMTPRELFTDRLQPRRATVKTYHRRPSKRLIENAKLSLAWIHGYNGDNDLTKKLYTLPENEILYVIGSICILYESKLKQQRFYTKHDDSITSVHVHQYQSLVASSEMSSSKSNSRALIHIWDHVKLRTITAIRKEQFGSYITLLSFAPKTDDNLILIISRDRPKIVLFVDWKRNELIYSITCKTDNILSVLFVFNTTEWIACISQRNLLFYHVDWSLRPLHMIERRESEVQNIYTGAAACDMLGERLLVGDKVGSIHVWNLVDNEPKLLVVQECILENDVETIVPINPDEFLLANGQNQIKIWNLHSNTIEHIRLSETVGSIQSICCIRQGSVSVALAIGTKANYIISKDVDKEQFDIIMRGHTSPLIRVCCHRNSHYFFSMSSDRHLFKWNNSTKIVEWGTKTTQPISCADLHPERNIIVLGTETSKLLIYDTLSSYYITTITLKINTSVKSVRFSPDGSELAVGLHNGQVYMFQVIGNGDFYLRTDGILHNNNPPVSDVMWSTDSKYLLVVYTDNDYSIWSIPSFELITGINMNNIKWYHVSHPIMCNLIEKSTVDMHTSVITLTPNLVLSCGKDGQLRLFRNHSDRSFQEFQFGLGLIQGISPSTTTNGFLLSMRDYPMNKRSLNDTVFGIQGVNPGLTAREDANALQAQQSTGKVVLKRQQLLACPYLQVDEQIKLLNLQKNCIVKIANLDHLTSLVVLDLCENEIDCIQGLDNLSSLRILRLANNKIKQIKNLDALEQLDVLDLNGNQISRIENFKNLTRLRVLNLSHNRIEKCENLKNLKNLVELNLQGNLITTVCDLESLPIQRLFLSFNKIRRFDDIRCISKLTTLECLSLEGNPLAFTAAYEQIILSQSLSATNKQDVRQPMNIDQRIHRVIRMQHNTNNSNNTNTNSYSSNNTTGTNNSTESININRERRLLDTIANQQDSMSERSDTDGDSVKTNPPPIFNRTTSIAQQKSVIKPIQDTINPLLTETKINPLIAERSALAKSLVQSAMEDAFRKESVTIQIARSWPLLFTQLINESN</sequence>
<dbReference type="SMART" id="SM00320">
    <property type="entry name" value="WD40"/>
    <property type="match status" value="7"/>
</dbReference>
<name>A0A817PKV5_9BILA</name>
<reference evidence="6" key="1">
    <citation type="submission" date="2021-02" db="EMBL/GenBank/DDBJ databases">
        <authorList>
            <person name="Nowell W R."/>
        </authorList>
    </citation>
    <scope>NUCLEOTIDE SEQUENCE</scope>
</reference>
<evidence type="ECO:0000256" key="3">
    <source>
        <dbReference type="ARBA" id="ARBA00022737"/>
    </source>
</evidence>
<dbReference type="InterPro" id="IPR055439">
    <property type="entry name" value="Beta-prop_EML_1st"/>
</dbReference>
<feature type="compositionally biased region" description="Low complexity" evidence="4">
    <location>
        <begin position="1386"/>
        <end position="1415"/>
    </location>
</feature>
<dbReference type="SUPFAM" id="SSF89837">
    <property type="entry name" value="Doublecortin (DC)"/>
    <property type="match status" value="1"/>
</dbReference>
<dbReference type="InterPro" id="IPR032675">
    <property type="entry name" value="LRR_dom_sf"/>
</dbReference>
<dbReference type="Gene3D" id="3.80.10.10">
    <property type="entry name" value="Ribonuclease Inhibitor"/>
    <property type="match status" value="2"/>
</dbReference>
<feature type="region of interest" description="Disordered" evidence="4">
    <location>
        <begin position="89"/>
        <end position="178"/>
    </location>
</feature>
<dbReference type="InterPro" id="IPR036572">
    <property type="entry name" value="Doublecortin_dom_sf"/>
</dbReference>
<dbReference type="InterPro" id="IPR003533">
    <property type="entry name" value="Doublecortin_dom"/>
</dbReference>
<dbReference type="Pfam" id="PF14580">
    <property type="entry name" value="LRR_9"/>
    <property type="match status" value="1"/>
</dbReference>
<dbReference type="Gene3D" id="3.10.20.230">
    <property type="entry name" value="Doublecortin domain"/>
    <property type="match status" value="1"/>
</dbReference>
<feature type="region of interest" description="Disordered" evidence="4">
    <location>
        <begin position="1385"/>
        <end position="1451"/>
    </location>
</feature>
<protein>
    <recommendedName>
        <fullName evidence="5">Doublecortin domain-containing protein</fullName>
    </recommendedName>
</protein>
<dbReference type="PROSITE" id="PS51450">
    <property type="entry name" value="LRR"/>
    <property type="match status" value="6"/>
</dbReference>
<dbReference type="PANTHER" id="PTHR13720:SF33">
    <property type="entry name" value="HELP DOMAIN-CONTAINING PROTEIN"/>
    <property type="match status" value="1"/>
</dbReference>
<dbReference type="Gene3D" id="2.130.10.10">
    <property type="entry name" value="YVTN repeat-like/Quinoprotein amine dehydrogenase"/>
    <property type="match status" value="2"/>
</dbReference>
<keyword evidence="3" id="KW-0677">Repeat</keyword>
<evidence type="ECO:0000256" key="4">
    <source>
        <dbReference type="SAM" id="MobiDB-lite"/>
    </source>
</evidence>
<accession>A0A817PKV5</accession>
<proteinExistence type="predicted"/>
<dbReference type="Pfam" id="PF03607">
    <property type="entry name" value="DCX"/>
    <property type="match status" value="1"/>
</dbReference>
<organism evidence="6 7">
    <name type="scientific">Rotaria socialis</name>
    <dbReference type="NCBI Taxonomy" id="392032"/>
    <lineage>
        <taxon>Eukaryota</taxon>
        <taxon>Metazoa</taxon>
        <taxon>Spiralia</taxon>
        <taxon>Gnathifera</taxon>
        <taxon>Rotifera</taxon>
        <taxon>Eurotatoria</taxon>
        <taxon>Bdelloidea</taxon>
        <taxon>Philodinida</taxon>
        <taxon>Philodinidae</taxon>
        <taxon>Rotaria</taxon>
    </lineage>
</organism>
<feature type="compositionally biased region" description="Basic and acidic residues" evidence="4">
    <location>
        <begin position="1432"/>
        <end position="1442"/>
    </location>
</feature>
<feature type="compositionally biased region" description="Polar residues" evidence="4">
    <location>
        <begin position="111"/>
        <end position="166"/>
    </location>
</feature>
<feature type="compositionally biased region" description="Acidic residues" evidence="4">
    <location>
        <begin position="100"/>
        <end position="110"/>
    </location>
</feature>
<evidence type="ECO:0000256" key="1">
    <source>
        <dbReference type="ARBA" id="ARBA00022574"/>
    </source>
</evidence>
<feature type="region of interest" description="Disordered" evidence="4">
    <location>
        <begin position="32"/>
        <end position="53"/>
    </location>
</feature>